<dbReference type="EMBL" id="BMDW01000006">
    <property type="protein sequence ID" value="GGA44270.1"/>
    <property type="molecule type" value="Genomic_DNA"/>
</dbReference>
<accession>A0ABQ1GIL8</accession>
<evidence type="ECO:0000313" key="2">
    <source>
        <dbReference type="Proteomes" id="UP000618591"/>
    </source>
</evidence>
<gene>
    <name evidence="1" type="ORF">GCM10011395_13100</name>
</gene>
<reference evidence="2" key="1">
    <citation type="journal article" date="2019" name="Int. J. Syst. Evol. Microbiol.">
        <title>The Global Catalogue of Microorganisms (GCM) 10K type strain sequencing project: providing services to taxonomists for standard genome sequencing and annotation.</title>
        <authorList>
            <consortium name="The Broad Institute Genomics Platform"/>
            <consortium name="The Broad Institute Genome Sequencing Center for Infectious Disease"/>
            <person name="Wu L."/>
            <person name="Ma J."/>
        </authorList>
    </citation>
    <scope>NUCLEOTIDE SEQUENCE [LARGE SCALE GENOMIC DNA]</scope>
    <source>
        <strain evidence="2">CGMCC 1.10106</strain>
    </source>
</reference>
<name>A0ABQ1GIL8_9SPHN</name>
<dbReference type="RefSeq" id="WP_188446059.1">
    <property type="nucleotide sequence ID" value="NZ_BMDW01000006.1"/>
</dbReference>
<comment type="caution">
    <text evidence="1">The sequence shown here is derived from an EMBL/GenBank/DDBJ whole genome shotgun (WGS) entry which is preliminary data.</text>
</comment>
<organism evidence="1 2">
    <name type="scientific">Sphingomonas psychrolutea</name>
    <dbReference type="NCBI Taxonomy" id="1259676"/>
    <lineage>
        <taxon>Bacteria</taxon>
        <taxon>Pseudomonadati</taxon>
        <taxon>Pseudomonadota</taxon>
        <taxon>Alphaproteobacteria</taxon>
        <taxon>Sphingomonadales</taxon>
        <taxon>Sphingomonadaceae</taxon>
        <taxon>Sphingomonas</taxon>
    </lineage>
</organism>
<dbReference type="Proteomes" id="UP000618591">
    <property type="component" value="Unassembled WGS sequence"/>
</dbReference>
<evidence type="ECO:0000313" key="1">
    <source>
        <dbReference type="EMBL" id="GGA44270.1"/>
    </source>
</evidence>
<sequence>MMGEVENLMVEHLKLFQATLDSMQRDIRELKVRQSETHTAVLALRRDQLGDAEVTAHLQTQMDRFGDRLDRIERRLDLTN</sequence>
<keyword evidence="2" id="KW-1185">Reference proteome</keyword>
<proteinExistence type="predicted"/>
<protein>
    <submittedName>
        <fullName evidence="1">Uncharacterized protein</fullName>
    </submittedName>
</protein>